<dbReference type="Pfam" id="PF04957">
    <property type="entry name" value="RMF"/>
    <property type="match status" value="1"/>
</dbReference>
<keyword evidence="1" id="KW-0963">Cytoplasm</keyword>
<feature type="compositionally biased region" description="Basic residues" evidence="3">
    <location>
        <begin position="1"/>
        <end position="10"/>
    </location>
</feature>
<dbReference type="InterPro" id="IPR023200">
    <property type="entry name" value="RMF_sf"/>
</dbReference>
<proteinExistence type="predicted"/>
<dbReference type="RefSeq" id="WP_376835886.1">
    <property type="nucleotide sequence ID" value="NZ_JBHLZN010000001.1"/>
</dbReference>
<name>A0ABV5Z773_9GAMM</name>
<evidence type="ECO:0000313" key="4">
    <source>
        <dbReference type="EMBL" id="MFB9885085.1"/>
    </source>
</evidence>
<sequence length="73" mass="8402">MRSRTMRKQKRDSTQRHFNRGYQIGLAGKSRDLCPLNNMDERAVWMSGWRSGREAYWGGMSGVAALHRDPSMG</sequence>
<evidence type="ECO:0000256" key="3">
    <source>
        <dbReference type="SAM" id="MobiDB-lite"/>
    </source>
</evidence>
<evidence type="ECO:0000256" key="1">
    <source>
        <dbReference type="ARBA" id="ARBA00022490"/>
    </source>
</evidence>
<dbReference type="NCBIfam" id="NF011162">
    <property type="entry name" value="PRK14563.1"/>
    <property type="match status" value="1"/>
</dbReference>
<dbReference type="Gene3D" id="1.10.10.620">
    <property type="entry name" value="ribosome modulation factor like domain"/>
    <property type="match status" value="1"/>
</dbReference>
<dbReference type="InterPro" id="IPR007040">
    <property type="entry name" value="Ribosome_modulation_factor"/>
</dbReference>
<evidence type="ECO:0000313" key="5">
    <source>
        <dbReference type="Proteomes" id="UP001589628"/>
    </source>
</evidence>
<keyword evidence="2" id="KW-0810">Translation regulation</keyword>
<keyword evidence="5" id="KW-1185">Reference proteome</keyword>
<comment type="caution">
    <text evidence="4">The sequence shown here is derived from an EMBL/GenBank/DDBJ whole genome shotgun (WGS) entry which is preliminary data.</text>
</comment>
<feature type="region of interest" description="Disordered" evidence="3">
    <location>
        <begin position="1"/>
        <end position="21"/>
    </location>
</feature>
<dbReference type="Proteomes" id="UP001589628">
    <property type="component" value="Unassembled WGS sequence"/>
</dbReference>
<reference evidence="4 5" key="1">
    <citation type="submission" date="2024-09" db="EMBL/GenBank/DDBJ databases">
        <authorList>
            <person name="Sun Q."/>
            <person name="Mori K."/>
        </authorList>
    </citation>
    <scope>NUCLEOTIDE SEQUENCE [LARGE SCALE GENOMIC DNA]</scope>
    <source>
        <strain evidence="4 5">ATCC 51285</strain>
    </source>
</reference>
<organism evidence="4 5">
    <name type="scientific">Balneatrix alpica</name>
    <dbReference type="NCBI Taxonomy" id="75684"/>
    <lineage>
        <taxon>Bacteria</taxon>
        <taxon>Pseudomonadati</taxon>
        <taxon>Pseudomonadota</taxon>
        <taxon>Gammaproteobacteria</taxon>
        <taxon>Oceanospirillales</taxon>
        <taxon>Balneatrichaceae</taxon>
        <taxon>Balneatrix</taxon>
    </lineage>
</organism>
<protein>
    <submittedName>
        <fullName evidence="4">Ribosome modulation factor</fullName>
    </submittedName>
</protein>
<dbReference type="NCBIfam" id="NF041886">
    <property type="entry name" value="Rmf_CrpP_fam"/>
    <property type="match status" value="1"/>
</dbReference>
<dbReference type="EMBL" id="JBHLZN010000001">
    <property type="protein sequence ID" value="MFB9885085.1"/>
    <property type="molecule type" value="Genomic_DNA"/>
</dbReference>
<evidence type="ECO:0000256" key="2">
    <source>
        <dbReference type="ARBA" id="ARBA00022845"/>
    </source>
</evidence>
<gene>
    <name evidence="4" type="primary">rmf</name>
    <name evidence="4" type="ORF">ACFFLH_01490</name>
</gene>
<accession>A0ABV5Z773</accession>